<dbReference type="eggNOG" id="ENOG502SWQK">
    <property type="taxonomic scope" value="Eukaryota"/>
</dbReference>
<proteinExistence type="predicted"/>
<protein>
    <recommendedName>
        <fullName evidence="4">SGNH hydrolase-type esterase domain-containing protein</fullName>
    </recommendedName>
</protein>
<dbReference type="PANTHER" id="PTHR34407">
    <property type="entry name" value="EXPRESSED PROTEIN"/>
    <property type="match status" value="1"/>
</dbReference>
<dbReference type="AlphaFoldDB" id="E1ZC92"/>
<dbReference type="GeneID" id="17356226"/>
<dbReference type="SUPFAM" id="SSF52266">
    <property type="entry name" value="SGNH hydrolase"/>
    <property type="match status" value="1"/>
</dbReference>
<dbReference type="CDD" id="cd00229">
    <property type="entry name" value="SGNH_hydrolase"/>
    <property type="match status" value="1"/>
</dbReference>
<dbReference type="InParanoid" id="E1ZC92"/>
<reference evidence="2 3" key="1">
    <citation type="journal article" date="2010" name="Plant Cell">
        <title>The Chlorella variabilis NC64A genome reveals adaptation to photosymbiosis, coevolution with viruses, and cryptic sex.</title>
        <authorList>
            <person name="Blanc G."/>
            <person name="Duncan G."/>
            <person name="Agarkova I."/>
            <person name="Borodovsky M."/>
            <person name="Gurnon J."/>
            <person name="Kuo A."/>
            <person name="Lindquist E."/>
            <person name="Lucas S."/>
            <person name="Pangilinan J."/>
            <person name="Polle J."/>
            <person name="Salamov A."/>
            <person name="Terry A."/>
            <person name="Yamada T."/>
            <person name="Dunigan D.D."/>
            <person name="Grigoriev I.V."/>
            <person name="Claverie J.M."/>
            <person name="Van Etten J.L."/>
        </authorList>
    </citation>
    <scope>NUCLEOTIDE SEQUENCE [LARGE SCALE GENOMIC DNA]</scope>
    <source>
        <strain evidence="2 3">NC64A</strain>
    </source>
</reference>
<dbReference type="RefSeq" id="XP_005848871.1">
    <property type="nucleotide sequence ID" value="XM_005848809.1"/>
</dbReference>
<keyword evidence="3" id="KW-1185">Reference proteome</keyword>
<dbReference type="KEGG" id="cvr:CHLNCDRAFT_144246"/>
<dbReference type="Gene3D" id="3.40.50.1110">
    <property type="entry name" value="SGNH hydrolase"/>
    <property type="match status" value="1"/>
</dbReference>
<dbReference type="Proteomes" id="UP000008141">
    <property type="component" value="Unassembled WGS sequence"/>
</dbReference>
<evidence type="ECO:0000256" key="1">
    <source>
        <dbReference type="SAM" id="MobiDB-lite"/>
    </source>
</evidence>
<feature type="compositionally biased region" description="Basic and acidic residues" evidence="1">
    <location>
        <begin position="153"/>
        <end position="177"/>
    </location>
</feature>
<evidence type="ECO:0000313" key="3">
    <source>
        <dbReference type="Proteomes" id="UP000008141"/>
    </source>
</evidence>
<evidence type="ECO:0000313" key="2">
    <source>
        <dbReference type="EMBL" id="EFN56769.1"/>
    </source>
</evidence>
<evidence type="ECO:0008006" key="4">
    <source>
        <dbReference type="Google" id="ProtNLM"/>
    </source>
</evidence>
<gene>
    <name evidence="2" type="ORF">CHLNCDRAFT_144246</name>
</gene>
<sequence length="640" mass="70670">MLVLNLRPGTASGSSRDVAHLKAAIVRSNGSQCDCPECRPPGDCGSAAAQPAEAEAAEPGRDQQHQQLDELQKQLEERQQQLEAKQRELEEQQQPAEDETSASQECPPCQAAEEAAKCPDPPDCPKPTPCEEQSNGGERQGQEDEATVQEGEAEQKKQEGAAEEGDRQNDAAGENHESAVCPKYDAAIQERLWQYDPFLPERSLRQGIYSMGEGSRMRRFTDKLLAGKPVSLSAVGGSVTAGQGAAHGQPVMNRIWNWILEVSPQAQANHTLKHGAFGGSTSGQSATIFTVCVNDMVQPDVDLVLVEFAVNDPKATGRFRDPDRLSFERLLRKLLEFENRPAVVLLQHYSWFTAGGGGEKRADYTYTAENDFNVLAQYYGLPVLSIRAAAYHLMLNKVKGFQAHVAYNSHEKEEDEDSLFFFDDMHPQDRTGHRALADLFVGFVRATAEAVPAPMVPGNLQRNSSTCLLQRNFEKVVVAQQGFVWKNERPAADVSNQKWGWISEQPGSWAELAMDTTSVLEDDLKVDTNEVIISFLKSYEHMGKAKVQCVANCTCQESMLDGHWTEQASLTELHRFQASQHKQCRVKVTVLDETSSPDKGRKVKLVGMMVVEGGFSLDAMGVQLDLFANRGDKDLRMSEG</sequence>
<feature type="region of interest" description="Disordered" evidence="1">
    <location>
        <begin position="127"/>
        <end position="178"/>
    </location>
</feature>
<dbReference type="PANTHER" id="PTHR34407:SF1">
    <property type="entry name" value="SGNH HYDROLASE-TYPE ESTERASE DOMAIN-CONTAINING PROTEIN"/>
    <property type="match status" value="1"/>
</dbReference>
<dbReference type="EMBL" id="GL433841">
    <property type="protein sequence ID" value="EFN56769.1"/>
    <property type="molecule type" value="Genomic_DNA"/>
</dbReference>
<dbReference type="STRING" id="554065.E1ZC92"/>
<dbReference type="InterPro" id="IPR036514">
    <property type="entry name" value="SGNH_hydro_sf"/>
</dbReference>
<dbReference type="OMA" id="NRANASW"/>
<feature type="region of interest" description="Disordered" evidence="1">
    <location>
        <begin position="42"/>
        <end position="108"/>
    </location>
</feature>
<name>E1ZC92_CHLVA</name>
<feature type="compositionally biased region" description="Basic and acidic residues" evidence="1">
    <location>
        <begin position="58"/>
        <end position="90"/>
    </location>
</feature>
<accession>E1ZC92</accession>
<organism evidence="3">
    <name type="scientific">Chlorella variabilis</name>
    <name type="common">Green alga</name>
    <dbReference type="NCBI Taxonomy" id="554065"/>
    <lineage>
        <taxon>Eukaryota</taxon>
        <taxon>Viridiplantae</taxon>
        <taxon>Chlorophyta</taxon>
        <taxon>core chlorophytes</taxon>
        <taxon>Trebouxiophyceae</taxon>
        <taxon>Chlorellales</taxon>
        <taxon>Chlorellaceae</taxon>
        <taxon>Chlorella clade</taxon>
        <taxon>Chlorella</taxon>
    </lineage>
</organism>
<dbReference type="OrthoDB" id="544608at2759"/>